<keyword evidence="2" id="KW-1185">Reference proteome</keyword>
<gene>
    <name evidence="1" type="ORF">QE152_g30315</name>
</gene>
<evidence type="ECO:0008006" key="3">
    <source>
        <dbReference type="Google" id="ProtNLM"/>
    </source>
</evidence>
<dbReference type="AlphaFoldDB" id="A0AAW1JEU3"/>
<accession>A0AAW1JEU3</accession>
<proteinExistence type="predicted"/>
<dbReference type="Proteomes" id="UP001458880">
    <property type="component" value="Unassembled WGS sequence"/>
</dbReference>
<dbReference type="PANTHER" id="PTHR33198:SF20">
    <property type="entry name" value="RETROTRANSPOSON GAG DOMAIN-CONTAINING PROTEIN"/>
    <property type="match status" value="1"/>
</dbReference>
<name>A0AAW1JEU3_POPJA</name>
<evidence type="ECO:0000313" key="2">
    <source>
        <dbReference type="Proteomes" id="UP001458880"/>
    </source>
</evidence>
<dbReference type="EMBL" id="JASPKY010000405">
    <property type="protein sequence ID" value="KAK9701900.1"/>
    <property type="molecule type" value="Genomic_DNA"/>
</dbReference>
<sequence length="182" mass="21520">MNTTINERKLRMEKIQPLDTKGNTVLNWKNCLQRFEIFSTATDLDSKTEKIQCAQLLHCLREDAIQIYNTFNFGVDEKEKILILKGKFTRYFMPKKNLTYERYKFFTTRQENVPIEKFVTELKNQVKQCEFGNEKLEEELIKTMVIIGIKDDATREKLLEKEDTSLEKVIECCVITESSKKN</sequence>
<comment type="caution">
    <text evidence="1">The sequence shown here is derived from an EMBL/GenBank/DDBJ whole genome shotgun (WGS) entry which is preliminary data.</text>
</comment>
<protein>
    <recommendedName>
        <fullName evidence="3">Retrotransposon gag domain-containing protein</fullName>
    </recommendedName>
</protein>
<dbReference type="PANTHER" id="PTHR33198">
    <property type="entry name" value="ANK_REP_REGION DOMAIN-CONTAINING PROTEIN-RELATED"/>
    <property type="match status" value="1"/>
</dbReference>
<organism evidence="1 2">
    <name type="scientific">Popillia japonica</name>
    <name type="common">Japanese beetle</name>
    <dbReference type="NCBI Taxonomy" id="7064"/>
    <lineage>
        <taxon>Eukaryota</taxon>
        <taxon>Metazoa</taxon>
        <taxon>Ecdysozoa</taxon>
        <taxon>Arthropoda</taxon>
        <taxon>Hexapoda</taxon>
        <taxon>Insecta</taxon>
        <taxon>Pterygota</taxon>
        <taxon>Neoptera</taxon>
        <taxon>Endopterygota</taxon>
        <taxon>Coleoptera</taxon>
        <taxon>Polyphaga</taxon>
        <taxon>Scarabaeiformia</taxon>
        <taxon>Scarabaeidae</taxon>
        <taxon>Rutelinae</taxon>
        <taxon>Popillia</taxon>
    </lineage>
</organism>
<evidence type="ECO:0000313" key="1">
    <source>
        <dbReference type="EMBL" id="KAK9701900.1"/>
    </source>
</evidence>
<reference evidence="1 2" key="1">
    <citation type="journal article" date="2024" name="BMC Genomics">
        <title>De novo assembly and annotation of Popillia japonica's genome with initial clues to its potential as an invasive pest.</title>
        <authorList>
            <person name="Cucini C."/>
            <person name="Boschi S."/>
            <person name="Funari R."/>
            <person name="Cardaioli E."/>
            <person name="Iannotti N."/>
            <person name="Marturano G."/>
            <person name="Paoli F."/>
            <person name="Bruttini M."/>
            <person name="Carapelli A."/>
            <person name="Frati F."/>
            <person name="Nardi F."/>
        </authorList>
    </citation>
    <scope>NUCLEOTIDE SEQUENCE [LARGE SCALE GENOMIC DNA]</scope>
    <source>
        <strain evidence="1">DMR45628</strain>
    </source>
</reference>